<accession>A0A024GJR2</accession>
<keyword evidence="3" id="KW-1185">Reference proteome</keyword>
<dbReference type="Pfam" id="PF00026">
    <property type="entry name" value="Asp"/>
    <property type="match status" value="1"/>
</dbReference>
<dbReference type="EMBL" id="CAIX01000140">
    <property type="protein sequence ID" value="CCI46762.1"/>
    <property type="molecule type" value="Genomic_DNA"/>
</dbReference>
<reference evidence="2 3" key="1">
    <citation type="submission" date="2012-05" db="EMBL/GenBank/DDBJ databases">
        <title>Recombination and specialization in a pathogen metapopulation.</title>
        <authorList>
            <person name="Gardiner A."/>
            <person name="Kemen E."/>
            <person name="Schultz-Larsen T."/>
            <person name="MacLean D."/>
            <person name="Van Oosterhout C."/>
            <person name="Jones J.D.G."/>
        </authorList>
    </citation>
    <scope>NUCLEOTIDE SEQUENCE [LARGE SCALE GENOMIC DNA]</scope>
    <source>
        <strain evidence="2 3">Ac Nc2</strain>
    </source>
</reference>
<gene>
    <name evidence="2" type="ORF">BN9_077170</name>
</gene>
<evidence type="ECO:0000259" key="1">
    <source>
        <dbReference type="Pfam" id="PF00026"/>
    </source>
</evidence>
<feature type="domain" description="Peptidase A1" evidence="1">
    <location>
        <begin position="57"/>
        <end position="155"/>
    </location>
</feature>
<name>A0A024GJR2_9STRA</name>
<dbReference type="AlphaFoldDB" id="A0A024GJR2"/>
<sequence>MEKVPRLYLYDVHSADNDFIKETHLLSAAIKFHGSTESRHIVEFRPGHEMTLIPETIWDTLAPYFYGFKKEMGRYKRSCPNEAAYNEIVLHNQSTQDSALPPLNVVVGTFELRLNAQEYVVFTKENGKGKCVMDIAPSPNDILVLGSSFLKAYSITVNTLGEQRLYRFSK</sequence>
<comment type="caution">
    <text evidence="2">The sequence shown here is derived from an EMBL/GenBank/DDBJ whole genome shotgun (WGS) entry which is preliminary data.</text>
</comment>
<dbReference type="Proteomes" id="UP000053237">
    <property type="component" value="Unassembled WGS sequence"/>
</dbReference>
<dbReference type="InterPro" id="IPR021109">
    <property type="entry name" value="Peptidase_aspartic_dom_sf"/>
</dbReference>
<dbReference type="Gene3D" id="2.40.70.10">
    <property type="entry name" value="Acid Proteases"/>
    <property type="match status" value="1"/>
</dbReference>
<evidence type="ECO:0000313" key="2">
    <source>
        <dbReference type="EMBL" id="CCI46762.1"/>
    </source>
</evidence>
<proteinExistence type="predicted"/>
<dbReference type="InParanoid" id="A0A024GJR2"/>
<organism evidence="2 3">
    <name type="scientific">Albugo candida</name>
    <dbReference type="NCBI Taxonomy" id="65357"/>
    <lineage>
        <taxon>Eukaryota</taxon>
        <taxon>Sar</taxon>
        <taxon>Stramenopiles</taxon>
        <taxon>Oomycota</taxon>
        <taxon>Peronosporomycetes</taxon>
        <taxon>Albuginales</taxon>
        <taxon>Albuginaceae</taxon>
        <taxon>Albugo</taxon>
    </lineage>
</organism>
<protein>
    <recommendedName>
        <fullName evidence="1">Peptidase A1 domain-containing protein</fullName>
    </recommendedName>
</protein>
<evidence type="ECO:0000313" key="3">
    <source>
        <dbReference type="Proteomes" id="UP000053237"/>
    </source>
</evidence>
<dbReference type="SUPFAM" id="SSF50630">
    <property type="entry name" value="Acid proteases"/>
    <property type="match status" value="1"/>
</dbReference>
<dbReference type="InterPro" id="IPR033121">
    <property type="entry name" value="PEPTIDASE_A1"/>
</dbReference>